<name>A0A9P7RMS3_9AGAR</name>
<dbReference type="OrthoDB" id="3001658at2759"/>
<comment type="caution">
    <text evidence="1">The sequence shown here is derived from an EMBL/GenBank/DDBJ whole genome shotgun (WGS) entry which is preliminary data.</text>
</comment>
<dbReference type="Proteomes" id="UP001049176">
    <property type="component" value="Chromosome 11"/>
</dbReference>
<evidence type="ECO:0000313" key="1">
    <source>
        <dbReference type="EMBL" id="KAG7086005.1"/>
    </source>
</evidence>
<dbReference type="GeneID" id="66072604"/>
<accession>A0A9P7RMS3</accession>
<dbReference type="EMBL" id="CM032191">
    <property type="protein sequence ID" value="KAG7086005.1"/>
    <property type="molecule type" value="Genomic_DNA"/>
</dbReference>
<dbReference type="RefSeq" id="XP_043002476.1">
    <property type="nucleotide sequence ID" value="XM_043160519.1"/>
</dbReference>
<organism evidence="1 2">
    <name type="scientific">Marasmius oreades</name>
    <name type="common">fairy-ring Marasmius</name>
    <dbReference type="NCBI Taxonomy" id="181124"/>
    <lineage>
        <taxon>Eukaryota</taxon>
        <taxon>Fungi</taxon>
        <taxon>Dikarya</taxon>
        <taxon>Basidiomycota</taxon>
        <taxon>Agaricomycotina</taxon>
        <taxon>Agaricomycetes</taxon>
        <taxon>Agaricomycetidae</taxon>
        <taxon>Agaricales</taxon>
        <taxon>Marasmiineae</taxon>
        <taxon>Marasmiaceae</taxon>
        <taxon>Marasmius</taxon>
    </lineage>
</organism>
<evidence type="ECO:0000313" key="2">
    <source>
        <dbReference type="Proteomes" id="UP001049176"/>
    </source>
</evidence>
<dbReference type="KEGG" id="more:E1B28_003528"/>
<gene>
    <name evidence="1" type="ORF">E1B28_003528</name>
</gene>
<proteinExistence type="predicted"/>
<evidence type="ECO:0008006" key="3">
    <source>
        <dbReference type="Google" id="ProtNLM"/>
    </source>
</evidence>
<sequence>MTSTLNSYRNHATFVFRLPNELLALVFEHCVDAYTGHTFSKNAIPWVLARTCRRWRHVVLRAPSLWNLMHINTRCLPRNPIQMMNSWLERSQTLSLSCTIWIEAPPSEADAEKQLFLQILVHSHRWRHLAFELRSRCDLYHQFATSKCLFFSNLRSLQIYADASSSYDIAIAPPVLNLSAPSLSSASFLLFIPDVNWQITSLPWSQLTDLEISLVTSENFLEIVNILTVLQHCHLSTSSEFILDPQMVVFPPSLRYLEILGPLSNMINLLYHISTPSLLHLSLSPPDASTVPSGAARRLLQSVVSFQTRSQCRLRQLRVPITFFCSPVPRPFECLSSVQELHVCLEIENNHHLFILNLRNIKLLPQLKQLHVIASYDSMETFHYFISPFLDMVELRRRSAYYSRSRQSFAMLESIEIDMIKRDGRPKVPISINHTISERLARLQRDGLILLGSVRDEKLHPFHASLNYWDIEKHEKRWSQGLGGVIGW</sequence>
<protein>
    <recommendedName>
        <fullName evidence="3">F-box domain-containing protein</fullName>
    </recommendedName>
</protein>
<dbReference type="AlphaFoldDB" id="A0A9P7RMS3"/>
<keyword evidence="2" id="KW-1185">Reference proteome</keyword>
<reference evidence="1" key="1">
    <citation type="journal article" date="2021" name="Genome Biol. Evol.">
        <title>The assembled and annotated genome of the fairy-ring fungus Marasmius oreades.</title>
        <authorList>
            <person name="Hiltunen M."/>
            <person name="Ament-Velasquez S.L."/>
            <person name="Johannesson H."/>
        </authorList>
    </citation>
    <scope>NUCLEOTIDE SEQUENCE</scope>
    <source>
        <strain evidence="1">03SP1</strain>
    </source>
</reference>